<dbReference type="PANTHER" id="PTHR30296">
    <property type="entry name" value="UNCHARACTERIZED PROTEIN YKGE"/>
    <property type="match status" value="1"/>
</dbReference>
<reference evidence="2 3" key="1">
    <citation type="submission" date="2018-06" db="EMBL/GenBank/DDBJ databases">
        <authorList>
            <consortium name="Pathogen Informatics"/>
            <person name="Doyle S."/>
        </authorList>
    </citation>
    <scope>NUCLEOTIDE SEQUENCE [LARGE SCALE GENOMIC DNA]</scope>
    <source>
        <strain evidence="2 3">NCTC5908</strain>
    </source>
</reference>
<dbReference type="Proteomes" id="UP000253728">
    <property type="component" value="Unassembled WGS sequence"/>
</dbReference>
<dbReference type="STRING" id="732.ADJ80_07145"/>
<feature type="domain" description="Cysteine-rich" evidence="1">
    <location>
        <begin position="2"/>
        <end position="57"/>
    </location>
</feature>
<protein>
    <submittedName>
        <fullName evidence="2">Lactate utilization protein A</fullName>
    </submittedName>
</protein>
<name>A0A336N5R6_AGGAP</name>
<evidence type="ECO:0000259" key="1">
    <source>
        <dbReference type="Pfam" id="PF02754"/>
    </source>
</evidence>
<feature type="domain" description="Cysteine-rich" evidence="1">
    <location>
        <begin position="107"/>
        <end position="174"/>
    </location>
</feature>
<dbReference type="Pfam" id="PF02754">
    <property type="entry name" value="CCG"/>
    <property type="match status" value="2"/>
</dbReference>
<accession>A0A336N5R6</accession>
<dbReference type="GO" id="GO:0005829">
    <property type="term" value="C:cytosol"/>
    <property type="evidence" value="ECO:0007669"/>
    <property type="project" value="TreeGrafter"/>
</dbReference>
<sequence>MGCQVTFLEKQGCCGQPALNSGYTKQALPGMKNLVETFEVNDYPIVAPAGSCVYAIKNYPDYFMRANLPDWAERAKKVADRFFDLTDFIVNKLGVTDIGAHLPGRAVYHPSCSLFRKLGIVDEPITLLKHVKGLELLPIHNQQTCCGFGGTFSVKMAEISGEMVKEKSNMLRKSNLNT</sequence>
<gene>
    <name evidence="2" type="primary">lutA</name>
    <name evidence="2" type="ORF">NCTC5908_01162</name>
</gene>
<dbReference type="AlphaFoldDB" id="A0A336N5R6"/>
<organism evidence="2 3">
    <name type="scientific">Aggregatibacter aphrophilus</name>
    <name type="common">Haemophilus aphrophilus</name>
    <dbReference type="NCBI Taxonomy" id="732"/>
    <lineage>
        <taxon>Bacteria</taxon>
        <taxon>Pseudomonadati</taxon>
        <taxon>Pseudomonadota</taxon>
        <taxon>Gammaproteobacteria</taxon>
        <taxon>Pasteurellales</taxon>
        <taxon>Pasteurellaceae</taxon>
        <taxon>Aggregatibacter</taxon>
    </lineage>
</organism>
<dbReference type="EMBL" id="UFSP01000001">
    <property type="protein sequence ID" value="SSY95052.1"/>
    <property type="molecule type" value="Genomic_DNA"/>
</dbReference>
<dbReference type="GO" id="GO:0016491">
    <property type="term" value="F:oxidoreductase activity"/>
    <property type="evidence" value="ECO:0007669"/>
    <property type="project" value="UniProtKB-ARBA"/>
</dbReference>
<evidence type="ECO:0000313" key="2">
    <source>
        <dbReference type="EMBL" id="SSY95052.1"/>
    </source>
</evidence>
<dbReference type="PANTHER" id="PTHR30296:SF0">
    <property type="entry name" value="LACTATE UTILIZATION PROTEIN A"/>
    <property type="match status" value="1"/>
</dbReference>
<proteinExistence type="predicted"/>
<evidence type="ECO:0000313" key="3">
    <source>
        <dbReference type="Proteomes" id="UP000253728"/>
    </source>
</evidence>
<dbReference type="InterPro" id="IPR004017">
    <property type="entry name" value="Cys_rich_dom"/>
</dbReference>